<feature type="transmembrane region" description="Helical" evidence="1">
    <location>
        <begin position="15"/>
        <end position="36"/>
    </location>
</feature>
<keyword evidence="1" id="KW-0472">Membrane</keyword>
<dbReference type="OrthoDB" id="5198533at2"/>
<dbReference type="KEGG" id="orz:FNH13_10290"/>
<evidence type="ECO:0000313" key="2">
    <source>
        <dbReference type="EMBL" id="QDO88672.1"/>
    </source>
</evidence>
<protein>
    <submittedName>
        <fullName evidence="2">Uncharacterized protein</fullName>
    </submittedName>
</protein>
<organism evidence="2 3">
    <name type="scientific">Ornithinimicrobium ciconiae</name>
    <dbReference type="NCBI Taxonomy" id="2594265"/>
    <lineage>
        <taxon>Bacteria</taxon>
        <taxon>Bacillati</taxon>
        <taxon>Actinomycetota</taxon>
        <taxon>Actinomycetes</taxon>
        <taxon>Micrococcales</taxon>
        <taxon>Ornithinimicrobiaceae</taxon>
        <taxon>Ornithinimicrobium</taxon>
    </lineage>
</organism>
<gene>
    <name evidence="2" type="ORF">FNH13_10290</name>
</gene>
<evidence type="ECO:0000256" key="1">
    <source>
        <dbReference type="SAM" id="Phobius"/>
    </source>
</evidence>
<reference evidence="2 3" key="1">
    <citation type="submission" date="2019-07" db="EMBL/GenBank/DDBJ databases">
        <title>complete genome sequencing of Ornithinimicrobium sp. H23M54.</title>
        <authorList>
            <person name="Bae J.-W."/>
            <person name="Lee S.-Y."/>
        </authorList>
    </citation>
    <scope>NUCLEOTIDE SEQUENCE [LARGE SCALE GENOMIC DNA]</scope>
    <source>
        <strain evidence="2 3">H23M54</strain>
    </source>
</reference>
<sequence>MQWYAETPARRTRQVIADLVVLAWVVLWVLVGRWIYSLVSALSAPADPLRTAGQRVQTRAEEIATTIGDTPLVGDRLTGPFEGVASAGGSLVTAGDSLESAVHRVATLVGTLTALVPIVLVVAAYLLVRVVAARRAGALARFRDSEGALDLLALRALVNQKPTRLAAVGADPLSGWRSGDQEQISALAAMELRRVGLRPTPLSRT</sequence>
<dbReference type="AlphaFoldDB" id="A0A516GB03"/>
<dbReference type="EMBL" id="CP041616">
    <property type="protein sequence ID" value="QDO88672.1"/>
    <property type="molecule type" value="Genomic_DNA"/>
</dbReference>
<dbReference type="RefSeq" id="WP_143783349.1">
    <property type="nucleotide sequence ID" value="NZ_CP041616.1"/>
</dbReference>
<evidence type="ECO:0000313" key="3">
    <source>
        <dbReference type="Proteomes" id="UP000315395"/>
    </source>
</evidence>
<keyword evidence="1" id="KW-1133">Transmembrane helix</keyword>
<dbReference type="Proteomes" id="UP000315395">
    <property type="component" value="Chromosome"/>
</dbReference>
<proteinExistence type="predicted"/>
<keyword evidence="1" id="KW-0812">Transmembrane</keyword>
<keyword evidence="3" id="KW-1185">Reference proteome</keyword>
<name>A0A516GB03_9MICO</name>
<feature type="transmembrane region" description="Helical" evidence="1">
    <location>
        <begin position="105"/>
        <end position="128"/>
    </location>
</feature>
<accession>A0A516GB03</accession>